<evidence type="ECO:0000256" key="11">
    <source>
        <dbReference type="ARBA" id="ARBA00023049"/>
    </source>
</evidence>
<comment type="similarity">
    <text evidence="3">Belongs to the peptidase M50B family.</text>
</comment>
<dbReference type="InterPro" id="IPR044537">
    <property type="entry name" value="Rip2-like"/>
</dbReference>
<dbReference type="CDD" id="cd06158">
    <property type="entry name" value="S2P-M50_like_1"/>
    <property type="match status" value="1"/>
</dbReference>
<sequence>MNELIQTVLVYALPVVFAITLYEAARGYAARYFGDTTAQAQGRLSFNPMVHIDPMGTLVIPVVLYLVTQGAFLFGYAKPMPLNYSMLRDPKKNLKWIALSGPAVNLLMGFAWMLLSILLVALSVEEPFFSKMARAGVLTNLAMFAFHLLPIPPLAGGQIILSLLPHAQAYKYAKIEPYCFFILIGLALLHVLQYWMVPLMTVGSYVLQLLASPFIALLT</sequence>
<comment type="subcellular location">
    <subcellularLocation>
        <location evidence="2">Cell membrane</location>
        <topology evidence="2">Multi-pass membrane protein</topology>
    </subcellularLocation>
</comment>
<dbReference type="RefSeq" id="WP_110253808.1">
    <property type="nucleotide sequence ID" value="NZ_QJKB01000001.1"/>
</dbReference>
<dbReference type="GO" id="GO:0008237">
    <property type="term" value="F:metallopeptidase activity"/>
    <property type="evidence" value="ECO:0007669"/>
    <property type="project" value="UniProtKB-KW"/>
</dbReference>
<evidence type="ECO:0000256" key="7">
    <source>
        <dbReference type="ARBA" id="ARBA00022723"/>
    </source>
</evidence>
<evidence type="ECO:0000256" key="12">
    <source>
        <dbReference type="ARBA" id="ARBA00023136"/>
    </source>
</evidence>
<accession>A0A318JJZ5</accession>
<keyword evidence="11" id="KW-0482">Metalloprotease</keyword>
<dbReference type="EMBL" id="QJKB01000001">
    <property type="protein sequence ID" value="PXX47432.1"/>
    <property type="molecule type" value="Genomic_DNA"/>
</dbReference>
<feature type="transmembrane region" description="Helical" evidence="13">
    <location>
        <begin position="177"/>
        <end position="196"/>
    </location>
</feature>
<dbReference type="AlphaFoldDB" id="A0A318JJZ5"/>
<keyword evidence="4" id="KW-1003">Cell membrane</keyword>
<dbReference type="GO" id="GO:0046872">
    <property type="term" value="F:metal ion binding"/>
    <property type="evidence" value="ECO:0007669"/>
    <property type="project" value="UniProtKB-KW"/>
</dbReference>
<gene>
    <name evidence="14" type="ORF">DFR42_1011011</name>
</gene>
<evidence type="ECO:0000256" key="1">
    <source>
        <dbReference type="ARBA" id="ARBA00001947"/>
    </source>
</evidence>
<keyword evidence="15" id="KW-1185">Reference proteome</keyword>
<dbReference type="OrthoDB" id="9800627at2"/>
<dbReference type="InterPro" id="IPR052348">
    <property type="entry name" value="Metallopeptidase_M50B"/>
</dbReference>
<dbReference type="PANTHER" id="PTHR35864:SF1">
    <property type="entry name" value="ZINC METALLOPROTEASE YWHC-RELATED"/>
    <property type="match status" value="1"/>
</dbReference>
<evidence type="ECO:0000256" key="4">
    <source>
        <dbReference type="ARBA" id="ARBA00022475"/>
    </source>
</evidence>
<keyword evidence="6 13" id="KW-0812">Transmembrane</keyword>
<name>A0A318JJZ5_9BURK</name>
<dbReference type="PANTHER" id="PTHR35864">
    <property type="entry name" value="ZINC METALLOPROTEASE MJ0611-RELATED"/>
    <property type="match status" value="1"/>
</dbReference>
<keyword evidence="7" id="KW-0479">Metal-binding</keyword>
<comment type="caution">
    <text evidence="14">The sequence shown here is derived from an EMBL/GenBank/DDBJ whole genome shotgun (WGS) entry which is preliminary data.</text>
</comment>
<evidence type="ECO:0000256" key="10">
    <source>
        <dbReference type="ARBA" id="ARBA00022989"/>
    </source>
</evidence>
<protein>
    <submittedName>
        <fullName evidence="14">Zn-dependent protease</fullName>
    </submittedName>
</protein>
<keyword evidence="5 14" id="KW-0645">Protease</keyword>
<feature type="transmembrane region" description="Helical" evidence="13">
    <location>
        <begin position="96"/>
        <end position="124"/>
    </location>
</feature>
<evidence type="ECO:0000256" key="3">
    <source>
        <dbReference type="ARBA" id="ARBA00007931"/>
    </source>
</evidence>
<keyword evidence="9" id="KW-0862">Zinc</keyword>
<dbReference type="GO" id="GO:0006508">
    <property type="term" value="P:proteolysis"/>
    <property type="evidence" value="ECO:0007669"/>
    <property type="project" value="UniProtKB-KW"/>
</dbReference>
<keyword evidence="12 13" id="KW-0472">Membrane</keyword>
<feature type="transmembrane region" description="Helical" evidence="13">
    <location>
        <begin position="55"/>
        <end position="76"/>
    </location>
</feature>
<evidence type="ECO:0000256" key="13">
    <source>
        <dbReference type="SAM" id="Phobius"/>
    </source>
</evidence>
<organism evidence="14 15">
    <name type="scientific">Undibacterium pigrum</name>
    <dbReference type="NCBI Taxonomy" id="401470"/>
    <lineage>
        <taxon>Bacteria</taxon>
        <taxon>Pseudomonadati</taxon>
        <taxon>Pseudomonadota</taxon>
        <taxon>Betaproteobacteria</taxon>
        <taxon>Burkholderiales</taxon>
        <taxon>Oxalobacteraceae</taxon>
        <taxon>Undibacterium</taxon>
    </lineage>
</organism>
<evidence type="ECO:0000313" key="15">
    <source>
        <dbReference type="Proteomes" id="UP000247792"/>
    </source>
</evidence>
<proteinExistence type="inferred from homology"/>
<dbReference type="Proteomes" id="UP000247792">
    <property type="component" value="Unassembled WGS sequence"/>
</dbReference>
<evidence type="ECO:0000256" key="9">
    <source>
        <dbReference type="ARBA" id="ARBA00022833"/>
    </source>
</evidence>
<keyword evidence="8" id="KW-0378">Hydrolase</keyword>
<evidence type="ECO:0000256" key="8">
    <source>
        <dbReference type="ARBA" id="ARBA00022801"/>
    </source>
</evidence>
<evidence type="ECO:0000256" key="5">
    <source>
        <dbReference type="ARBA" id="ARBA00022670"/>
    </source>
</evidence>
<comment type="cofactor">
    <cofactor evidence="1">
        <name>Zn(2+)</name>
        <dbReference type="ChEBI" id="CHEBI:29105"/>
    </cofactor>
</comment>
<dbReference type="GO" id="GO:0005886">
    <property type="term" value="C:plasma membrane"/>
    <property type="evidence" value="ECO:0007669"/>
    <property type="project" value="UniProtKB-SubCell"/>
</dbReference>
<evidence type="ECO:0000256" key="2">
    <source>
        <dbReference type="ARBA" id="ARBA00004651"/>
    </source>
</evidence>
<evidence type="ECO:0000256" key="6">
    <source>
        <dbReference type="ARBA" id="ARBA00022692"/>
    </source>
</evidence>
<reference evidence="14 15" key="1">
    <citation type="submission" date="2018-05" db="EMBL/GenBank/DDBJ databases">
        <title>Genomic Encyclopedia of Type Strains, Phase IV (KMG-IV): sequencing the most valuable type-strain genomes for metagenomic binning, comparative biology and taxonomic classification.</title>
        <authorList>
            <person name="Goeker M."/>
        </authorList>
    </citation>
    <scope>NUCLEOTIDE SEQUENCE [LARGE SCALE GENOMIC DNA]</scope>
    <source>
        <strain evidence="14 15">DSM 19792</strain>
    </source>
</reference>
<feature type="transmembrane region" description="Helical" evidence="13">
    <location>
        <begin position="144"/>
        <end position="165"/>
    </location>
</feature>
<evidence type="ECO:0000313" key="14">
    <source>
        <dbReference type="EMBL" id="PXX47432.1"/>
    </source>
</evidence>
<keyword evidence="10 13" id="KW-1133">Transmembrane helix</keyword>